<dbReference type="GO" id="GO:0032259">
    <property type="term" value="P:methylation"/>
    <property type="evidence" value="ECO:0007669"/>
    <property type="project" value="InterPro"/>
</dbReference>
<reference evidence="1" key="1">
    <citation type="journal article" date="2014" name="Front. Microbiol.">
        <title>High frequency of phylogenetically diverse reductive dehalogenase-homologous genes in deep subseafloor sedimentary metagenomes.</title>
        <authorList>
            <person name="Kawai M."/>
            <person name="Futagami T."/>
            <person name="Toyoda A."/>
            <person name="Takaki Y."/>
            <person name="Nishi S."/>
            <person name="Hori S."/>
            <person name="Arai W."/>
            <person name="Tsubouchi T."/>
            <person name="Morono Y."/>
            <person name="Uchiyama I."/>
            <person name="Ito T."/>
            <person name="Fujiyama A."/>
            <person name="Inagaki F."/>
            <person name="Takami H."/>
        </authorList>
    </citation>
    <scope>NUCLEOTIDE SEQUENCE</scope>
    <source>
        <strain evidence="1">Expedition CK06-06</strain>
    </source>
</reference>
<dbReference type="EMBL" id="BARU01039098">
    <property type="protein sequence ID" value="GAH77667.1"/>
    <property type="molecule type" value="Genomic_DNA"/>
</dbReference>
<dbReference type="InterPro" id="IPR002052">
    <property type="entry name" value="DNA_methylase_N6_adenine_CS"/>
</dbReference>
<evidence type="ECO:0000313" key="1">
    <source>
        <dbReference type="EMBL" id="GAH77667.1"/>
    </source>
</evidence>
<proteinExistence type="predicted"/>
<organism evidence="1">
    <name type="scientific">marine sediment metagenome</name>
    <dbReference type="NCBI Taxonomy" id="412755"/>
    <lineage>
        <taxon>unclassified sequences</taxon>
        <taxon>metagenomes</taxon>
        <taxon>ecological metagenomes</taxon>
    </lineage>
</organism>
<dbReference type="PROSITE" id="PS00092">
    <property type="entry name" value="N6_MTASE"/>
    <property type="match status" value="1"/>
</dbReference>
<sequence length="84" mass="9579">MQETELSPSESFIEFIGDKKCSTILADPPWQFTNKTGKMAPEHKRLSRYTTLSLQEIKEIPVSIAVRDPAHLYLWIPNALLSYG</sequence>
<accession>X1I7H5</accession>
<comment type="caution">
    <text evidence="1">The sequence shown here is derived from an EMBL/GenBank/DDBJ whole genome shotgun (WGS) entry which is preliminary data.</text>
</comment>
<dbReference type="GO" id="GO:0008168">
    <property type="term" value="F:methyltransferase activity"/>
    <property type="evidence" value="ECO:0007669"/>
    <property type="project" value="InterPro"/>
</dbReference>
<gene>
    <name evidence="1" type="ORF">S03H2_60645</name>
</gene>
<dbReference type="PROSITE" id="PS51143">
    <property type="entry name" value="MT_A70"/>
    <property type="match status" value="1"/>
</dbReference>
<name>X1I7H5_9ZZZZ</name>
<dbReference type="InterPro" id="IPR007757">
    <property type="entry name" value="MT-A70-like"/>
</dbReference>
<dbReference type="AlphaFoldDB" id="X1I7H5"/>
<protein>
    <submittedName>
        <fullName evidence="1">Uncharacterized protein</fullName>
    </submittedName>
</protein>
<feature type="non-terminal residue" evidence="1">
    <location>
        <position position="84"/>
    </location>
</feature>
<dbReference type="GO" id="GO:0003676">
    <property type="term" value="F:nucleic acid binding"/>
    <property type="evidence" value="ECO:0007669"/>
    <property type="project" value="InterPro"/>
</dbReference>